<evidence type="ECO:0000313" key="7">
    <source>
        <dbReference type="Proteomes" id="UP001324115"/>
    </source>
</evidence>
<keyword evidence="4 5" id="KW-0349">Heme</keyword>
<evidence type="ECO:0000256" key="3">
    <source>
        <dbReference type="ARBA" id="ARBA00023004"/>
    </source>
</evidence>
<reference evidence="6 7" key="1">
    <citation type="journal article" date="2023" name="G3 (Bethesda)">
        <title>A haplotype-resolved chromosome-scale genome for Quercus rubra L. provides insights into the genetics of adaptive traits for red oak species.</title>
        <authorList>
            <person name="Kapoor B."/>
            <person name="Jenkins J."/>
            <person name="Schmutz J."/>
            <person name="Zhebentyayeva T."/>
            <person name="Kuelheim C."/>
            <person name="Coggeshall M."/>
            <person name="Heim C."/>
            <person name="Lasky J.R."/>
            <person name="Leites L."/>
            <person name="Islam-Faridi N."/>
            <person name="Romero-Severson J."/>
            <person name="DeLeo V.L."/>
            <person name="Lucas S.M."/>
            <person name="Lazic D."/>
            <person name="Gailing O."/>
            <person name="Carlson J."/>
            <person name="Staton M."/>
        </authorList>
    </citation>
    <scope>NUCLEOTIDE SEQUENCE [LARGE SCALE GENOMIC DNA]</scope>
    <source>
        <strain evidence="6">Pseudo-F2</strain>
    </source>
</reference>
<dbReference type="SUPFAM" id="SSF48264">
    <property type="entry name" value="Cytochrome P450"/>
    <property type="match status" value="1"/>
</dbReference>
<keyword evidence="5" id="KW-0560">Oxidoreductase</keyword>
<organism evidence="6 7">
    <name type="scientific">Quercus rubra</name>
    <name type="common">Northern red oak</name>
    <name type="synonym">Quercus borealis</name>
    <dbReference type="NCBI Taxonomy" id="3512"/>
    <lineage>
        <taxon>Eukaryota</taxon>
        <taxon>Viridiplantae</taxon>
        <taxon>Streptophyta</taxon>
        <taxon>Embryophyta</taxon>
        <taxon>Tracheophyta</taxon>
        <taxon>Spermatophyta</taxon>
        <taxon>Magnoliopsida</taxon>
        <taxon>eudicotyledons</taxon>
        <taxon>Gunneridae</taxon>
        <taxon>Pentapetalae</taxon>
        <taxon>rosids</taxon>
        <taxon>fabids</taxon>
        <taxon>Fagales</taxon>
        <taxon>Fagaceae</taxon>
        <taxon>Quercus</taxon>
    </lineage>
</organism>
<evidence type="ECO:0000256" key="1">
    <source>
        <dbReference type="ARBA" id="ARBA00010617"/>
    </source>
</evidence>
<dbReference type="GO" id="GO:0005506">
    <property type="term" value="F:iron ion binding"/>
    <property type="evidence" value="ECO:0007669"/>
    <property type="project" value="InterPro"/>
</dbReference>
<evidence type="ECO:0000256" key="4">
    <source>
        <dbReference type="PIRSR" id="PIRSR602401-1"/>
    </source>
</evidence>
<dbReference type="Proteomes" id="UP001324115">
    <property type="component" value="Unassembled WGS sequence"/>
</dbReference>
<name>A0AAN7ICG1_QUERU</name>
<evidence type="ECO:0000313" key="6">
    <source>
        <dbReference type="EMBL" id="KAK4568791.1"/>
    </source>
</evidence>
<dbReference type="InterPro" id="IPR036396">
    <property type="entry name" value="Cyt_P450_sf"/>
</dbReference>
<dbReference type="EMBL" id="JAXUIC010000010">
    <property type="protein sequence ID" value="KAK4568791.1"/>
    <property type="molecule type" value="Genomic_DNA"/>
</dbReference>
<dbReference type="GO" id="GO:0016705">
    <property type="term" value="F:oxidoreductase activity, acting on paired donors, with incorporation or reduction of molecular oxygen"/>
    <property type="evidence" value="ECO:0007669"/>
    <property type="project" value="InterPro"/>
</dbReference>
<protein>
    <submittedName>
        <fullName evidence="6">Uncharacterized protein</fullName>
    </submittedName>
</protein>
<evidence type="ECO:0000256" key="2">
    <source>
        <dbReference type="ARBA" id="ARBA00022723"/>
    </source>
</evidence>
<accession>A0AAN7ICG1</accession>
<proteinExistence type="inferred from homology"/>
<dbReference type="InterPro" id="IPR002401">
    <property type="entry name" value="Cyt_P450_E_grp-I"/>
</dbReference>
<comment type="similarity">
    <text evidence="1 5">Belongs to the cytochrome P450 family.</text>
</comment>
<dbReference type="Gene3D" id="1.10.630.10">
    <property type="entry name" value="Cytochrome P450"/>
    <property type="match status" value="1"/>
</dbReference>
<evidence type="ECO:0000256" key="5">
    <source>
        <dbReference type="RuleBase" id="RU000461"/>
    </source>
</evidence>
<keyword evidence="3 4" id="KW-0408">Iron</keyword>
<dbReference type="PANTHER" id="PTHR47955:SF15">
    <property type="entry name" value="CYTOCHROME P450 71A2-LIKE"/>
    <property type="match status" value="1"/>
</dbReference>
<dbReference type="PROSITE" id="PS00086">
    <property type="entry name" value="CYTOCHROME_P450"/>
    <property type="match status" value="1"/>
</dbReference>
<feature type="binding site" description="axial binding residue" evidence="4">
    <location>
        <position position="51"/>
    </location>
    <ligand>
        <name>heme</name>
        <dbReference type="ChEBI" id="CHEBI:30413"/>
    </ligand>
    <ligandPart>
        <name>Fe</name>
        <dbReference type="ChEBI" id="CHEBI:18248"/>
    </ligandPart>
</feature>
<keyword evidence="2 4" id="KW-0479">Metal-binding</keyword>
<keyword evidence="7" id="KW-1185">Reference proteome</keyword>
<dbReference type="GO" id="GO:0004497">
    <property type="term" value="F:monooxygenase activity"/>
    <property type="evidence" value="ECO:0007669"/>
    <property type="project" value="UniProtKB-KW"/>
</dbReference>
<dbReference type="GO" id="GO:0020037">
    <property type="term" value="F:heme binding"/>
    <property type="evidence" value="ECO:0007669"/>
    <property type="project" value="InterPro"/>
</dbReference>
<comment type="cofactor">
    <cofactor evidence="4">
        <name>heme</name>
        <dbReference type="ChEBI" id="CHEBI:30413"/>
    </cofactor>
</comment>
<keyword evidence="5" id="KW-0503">Monooxygenase</keyword>
<dbReference type="PANTHER" id="PTHR47955">
    <property type="entry name" value="CYTOCHROME P450 FAMILY 71 PROTEIN"/>
    <property type="match status" value="1"/>
</dbReference>
<gene>
    <name evidence="6" type="ORF">RGQ29_004271</name>
</gene>
<sequence length="110" mass="12249">MVITNAWAIARDPSLWDNPAEFQPERFLNFTIDFKGHDFQLIPFGAGRRGCPGITFAMATNDLLFTNLVHKFDWALPDGAKGEDLDMTECTGLTIHRKLHLLAVATPSSC</sequence>
<dbReference type="AlphaFoldDB" id="A0AAN7ICG1"/>
<dbReference type="InterPro" id="IPR017972">
    <property type="entry name" value="Cyt_P450_CS"/>
</dbReference>
<dbReference type="PRINTS" id="PR00463">
    <property type="entry name" value="EP450I"/>
</dbReference>
<dbReference type="InterPro" id="IPR001128">
    <property type="entry name" value="Cyt_P450"/>
</dbReference>
<comment type="caution">
    <text evidence="6">The sequence shown here is derived from an EMBL/GenBank/DDBJ whole genome shotgun (WGS) entry which is preliminary data.</text>
</comment>
<dbReference type="Pfam" id="PF00067">
    <property type="entry name" value="p450"/>
    <property type="match status" value="1"/>
</dbReference>